<dbReference type="KEGG" id="ctak:4412677_01279"/>
<dbReference type="AlphaFoldDB" id="A0A239XAH8"/>
<organism evidence="1 2">
    <name type="scientific">Chryseobacterium taklimakanense</name>
    <dbReference type="NCBI Taxonomy" id="536441"/>
    <lineage>
        <taxon>Bacteria</taxon>
        <taxon>Pseudomonadati</taxon>
        <taxon>Bacteroidota</taxon>
        <taxon>Flavobacteriia</taxon>
        <taxon>Flavobacteriales</taxon>
        <taxon>Weeksellaceae</taxon>
        <taxon>Chryseobacterium group</taxon>
        <taxon>Chryseobacterium</taxon>
    </lineage>
</organism>
<dbReference type="PROSITE" id="PS51257">
    <property type="entry name" value="PROKAR_LIPOPROTEIN"/>
    <property type="match status" value="1"/>
</dbReference>
<dbReference type="InterPro" id="IPR013783">
    <property type="entry name" value="Ig-like_fold"/>
</dbReference>
<evidence type="ECO:0000313" key="2">
    <source>
        <dbReference type="Proteomes" id="UP000215196"/>
    </source>
</evidence>
<accession>A0A239XAH8</accession>
<proteinExistence type="predicted"/>
<evidence type="ECO:0000313" key="1">
    <source>
        <dbReference type="EMBL" id="SNV43589.1"/>
    </source>
</evidence>
<gene>
    <name evidence="1" type="ORF">SAMEA4412677_01279</name>
</gene>
<dbReference type="Proteomes" id="UP000215196">
    <property type="component" value="Chromosome 1"/>
</dbReference>
<keyword evidence="2" id="KW-1185">Reference proteome</keyword>
<dbReference type="PANTHER" id="PTHR37833">
    <property type="entry name" value="LIPOPROTEIN-RELATED"/>
    <property type="match status" value="1"/>
</dbReference>
<dbReference type="InterPro" id="IPR011467">
    <property type="entry name" value="DUF1573"/>
</dbReference>
<reference evidence="1 2" key="1">
    <citation type="submission" date="2017-06" db="EMBL/GenBank/DDBJ databases">
        <authorList>
            <consortium name="Pathogen Informatics"/>
        </authorList>
    </citation>
    <scope>NUCLEOTIDE SEQUENCE [LARGE SCALE GENOMIC DNA]</scope>
    <source>
        <strain evidence="1 2">NCTC13490</strain>
    </source>
</reference>
<dbReference type="RefSeq" id="WP_095071547.1">
    <property type="nucleotide sequence ID" value="NZ_JAKRDQ010000007.1"/>
</dbReference>
<dbReference type="EMBL" id="LT906465">
    <property type="protein sequence ID" value="SNV43589.1"/>
    <property type="molecule type" value="Genomic_DNA"/>
</dbReference>
<dbReference type="Pfam" id="PF07610">
    <property type="entry name" value="DUF1573"/>
    <property type="match status" value="1"/>
</dbReference>
<dbReference type="PANTHER" id="PTHR37833:SF1">
    <property type="entry name" value="SIGNAL PEPTIDE PROTEIN"/>
    <property type="match status" value="1"/>
</dbReference>
<sequence>MKKNILILSVLALAFSSCKKNEQADVLVEETATTQPVTQASGDVLMPGAAPEIMSQESLIQETKNKPQTSLALSENHWDFKDVKKGESVEHVYEVTNTGSNPLVISQVKPGCGCTAPDYTKEPIMPGQKGQITLKFDSSNFDGLQNKQAEVYANVEKAPIVLTFSANVVK</sequence>
<name>A0A239XAH8_9FLAO</name>
<dbReference type="Gene3D" id="2.60.40.10">
    <property type="entry name" value="Immunoglobulins"/>
    <property type="match status" value="1"/>
</dbReference>
<protein>
    <submittedName>
        <fullName evidence="1">Protein of uncharacterized function (DUF1573)</fullName>
    </submittedName>
</protein>